<dbReference type="AlphaFoldDB" id="A0A0V0RAS3"/>
<dbReference type="Proteomes" id="UP000054630">
    <property type="component" value="Unassembled WGS sequence"/>
</dbReference>
<dbReference type="OrthoDB" id="5978043at2759"/>
<protein>
    <submittedName>
        <fullName evidence="1">Uncharacterized protein</fullName>
    </submittedName>
</protein>
<proteinExistence type="predicted"/>
<feature type="non-terminal residue" evidence="1">
    <location>
        <position position="1"/>
    </location>
</feature>
<organism evidence="1 2">
    <name type="scientific">Trichinella nelsoni</name>
    <dbReference type="NCBI Taxonomy" id="6336"/>
    <lineage>
        <taxon>Eukaryota</taxon>
        <taxon>Metazoa</taxon>
        <taxon>Ecdysozoa</taxon>
        <taxon>Nematoda</taxon>
        <taxon>Enoplea</taxon>
        <taxon>Dorylaimia</taxon>
        <taxon>Trichinellida</taxon>
        <taxon>Trichinellidae</taxon>
        <taxon>Trichinella</taxon>
    </lineage>
</organism>
<comment type="caution">
    <text evidence="1">The sequence shown here is derived from an EMBL/GenBank/DDBJ whole genome shotgun (WGS) entry which is preliminary data.</text>
</comment>
<feature type="non-terminal residue" evidence="1">
    <location>
        <position position="63"/>
    </location>
</feature>
<accession>A0A0V0RAS3</accession>
<gene>
    <name evidence="1" type="ORF">T07_9151</name>
</gene>
<keyword evidence="2" id="KW-1185">Reference proteome</keyword>
<evidence type="ECO:0000313" key="2">
    <source>
        <dbReference type="Proteomes" id="UP000054630"/>
    </source>
</evidence>
<name>A0A0V0RAS3_9BILA</name>
<sequence>LGLEWFKPVGIRIEGINHISSSPVESVLRKYQAVFTPNLGCYTGEPVSLDLDPSVPPVRMKAR</sequence>
<evidence type="ECO:0000313" key="1">
    <source>
        <dbReference type="EMBL" id="KRX11582.1"/>
    </source>
</evidence>
<dbReference type="EMBL" id="JYDL01001871">
    <property type="protein sequence ID" value="KRX11582.1"/>
    <property type="molecule type" value="Genomic_DNA"/>
</dbReference>
<reference evidence="1 2" key="1">
    <citation type="submission" date="2015-01" db="EMBL/GenBank/DDBJ databases">
        <title>Evolution of Trichinella species and genotypes.</title>
        <authorList>
            <person name="Korhonen P.K."/>
            <person name="Edoardo P."/>
            <person name="Giuseppe L.R."/>
            <person name="Gasser R.B."/>
        </authorList>
    </citation>
    <scope>NUCLEOTIDE SEQUENCE [LARGE SCALE GENOMIC DNA]</scope>
    <source>
        <strain evidence="1">ISS37</strain>
    </source>
</reference>